<proteinExistence type="predicted"/>
<protein>
    <submittedName>
        <fullName evidence="1">Uncharacterized protein</fullName>
    </submittedName>
</protein>
<organism evidence="1 2">
    <name type="scientific">Meloidogyne enterolobii</name>
    <name type="common">Root-knot nematode worm</name>
    <name type="synonym">Meloidogyne mayaguensis</name>
    <dbReference type="NCBI Taxonomy" id="390850"/>
    <lineage>
        <taxon>Eukaryota</taxon>
        <taxon>Metazoa</taxon>
        <taxon>Ecdysozoa</taxon>
        <taxon>Nematoda</taxon>
        <taxon>Chromadorea</taxon>
        <taxon>Rhabditida</taxon>
        <taxon>Tylenchina</taxon>
        <taxon>Tylenchomorpha</taxon>
        <taxon>Tylenchoidea</taxon>
        <taxon>Meloidogynidae</taxon>
        <taxon>Meloidogyninae</taxon>
        <taxon>Meloidogyne</taxon>
    </lineage>
</organism>
<sequence>MLQSKIFGRSFYGNSFKFPSSFSSSSCFVPPKLKNNFYSPKMYFFIFIFV</sequence>
<name>A0ACB1AS48_MELEN</name>
<keyword evidence="2" id="KW-1185">Reference proteome</keyword>
<comment type="caution">
    <text evidence="1">The sequence shown here is derived from an EMBL/GenBank/DDBJ whole genome shotgun (WGS) entry which is preliminary data.</text>
</comment>
<reference evidence="1" key="1">
    <citation type="submission" date="2023-11" db="EMBL/GenBank/DDBJ databases">
        <authorList>
            <person name="Poullet M."/>
        </authorList>
    </citation>
    <scope>NUCLEOTIDE SEQUENCE</scope>
    <source>
        <strain evidence="1">E1834</strain>
    </source>
</reference>
<evidence type="ECO:0000313" key="2">
    <source>
        <dbReference type="Proteomes" id="UP001497535"/>
    </source>
</evidence>
<dbReference type="Proteomes" id="UP001497535">
    <property type="component" value="Unassembled WGS sequence"/>
</dbReference>
<gene>
    <name evidence="1" type="ORF">MENTE1834_LOCUS41885</name>
</gene>
<dbReference type="EMBL" id="CAVMJV010000106">
    <property type="protein sequence ID" value="CAK5099667.1"/>
    <property type="molecule type" value="Genomic_DNA"/>
</dbReference>
<evidence type="ECO:0000313" key="1">
    <source>
        <dbReference type="EMBL" id="CAK5099667.1"/>
    </source>
</evidence>
<accession>A0ACB1AS48</accession>